<organism evidence="2 3">
    <name type="scientific">Clohesyomyces aquaticus</name>
    <dbReference type="NCBI Taxonomy" id="1231657"/>
    <lineage>
        <taxon>Eukaryota</taxon>
        <taxon>Fungi</taxon>
        <taxon>Dikarya</taxon>
        <taxon>Ascomycota</taxon>
        <taxon>Pezizomycotina</taxon>
        <taxon>Dothideomycetes</taxon>
        <taxon>Pleosporomycetidae</taxon>
        <taxon>Pleosporales</taxon>
        <taxon>Lindgomycetaceae</taxon>
        <taxon>Clohesyomyces</taxon>
    </lineage>
</organism>
<feature type="region of interest" description="Disordered" evidence="1">
    <location>
        <begin position="46"/>
        <end position="93"/>
    </location>
</feature>
<comment type="caution">
    <text evidence="2">The sequence shown here is derived from an EMBL/GenBank/DDBJ whole genome shotgun (WGS) entry which is preliminary data.</text>
</comment>
<accession>A0A1Y1Y0H6</accession>
<dbReference type="Proteomes" id="UP000193144">
    <property type="component" value="Unassembled WGS sequence"/>
</dbReference>
<evidence type="ECO:0000313" key="2">
    <source>
        <dbReference type="EMBL" id="ORX91469.1"/>
    </source>
</evidence>
<proteinExistence type="predicted"/>
<dbReference type="AlphaFoldDB" id="A0A1Y1Y0H6"/>
<dbReference type="EMBL" id="MCFA01000461">
    <property type="protein sequence ID" value="ORX91469.1"/>
    <property type="molecule type" value="Genomic_DNA"/>
</dbReference>
<sequence>MAVTLCEAYCNEMGYTATTPTLKSMTPNIIALSSPFAEIMYPTEGVPREHDPIEYDQSEHNNGTHSVTEHDYNQQNAPRKGITEHGDGYKGPAPKVHPVAISMILYACSR</sequence>
<feature type="compositionally biased region" description="Basic and acidic residues" evidence="1">
    <location>
        <begin position="46"/>
        <end position="59"/>
    </location>
</feature>
<evidence type="ECO:0000256" key="1">
    <source>
        <dbReference type="SAM" id="MobiDB-lite"/>
    </source>
</evidence>
<keyword evidence="3" id="KW-1185">Reference proteome</keyword>
<gene>
    <name evidence="2" type="ORF">BCR34DRAFT_608996</name>
</gene>
<reference evidence="2 3" key="1">
    <citation type="submission" date="2016-07" db="EMBL/GenBank/DDBJ databases">
        <title>Pervasive Adenine N6-methylation of Active Genes in Fungi.</title>
        <authorList>
            <consortium name="DOE Joint Genome Institute"/>
            <person name="Mondo S.J."/>
            <person name="Dannebaum R.O."/>
            <person name="Kuo R.C."/>
            <person name="Labutti K."/>
            <person name="Haridas S."/>
            <person name="Kuo A."/>
            <person name="Salamov A."/>
            <person name="Ahrendt S.R."/>
            <person name="Lipzen A."/>
            <person name="Sullivan W."/>
            <person name="Andreopoulos W.B."/>
            <person name="Clum A."/>
            <person name="Lindquist E."/>
            <person name="Daum C."/>
            <person name="Ramamoorthy G.K."/>
            <person name="Gryganskyi A."/>
            <person name="Culley D."/>
            <person name="Magnuson J.K."/>
            <person name="James T.Y."/>
            <person name="O'Malley M.A."/>
            <person name="Stajich J.E."/>
            <person name="Spatafora J.W."/>
            <person name="Visel A."/>
            <person name="Grigoriev I.V."/>
        </authorList>
    </citation>
    <scope>NUCLEOTIDE SEQUENCE [LARGE SCALE GENOMIC DNA]</scope>
    <source>
        <strain evidence="2 3">CBS 115471</strain>
    </source>
</reference>
<name>A0A1Y1Y0H6_9PLEO</name>
<protein>
    <submittedName>
        <fullName evidence="2">Uncharacterized protein</fullName>
    </submittedName>
</protein>
<evidence type="ECO:0000313" key="3">
    <source>
        <dbReference type="Proteomes" id="UP000193144"/>
    </source>
</evidence>